<protein>
    <submittedName>
        <fullName evidence="3">Aminoglycoside phosphotransferase family protein</fullName>
    </submittedName>
</protein>
<feature type="domain" description="Aminoglycoside phosphotransferase" evidence="2">
    <location>
        <begin position="116"/>
        <end position="296"/>
    </location>
</feature>
<dbReference type="PANTHER" id="PTHR21064">
    <property type="entry name" value="AMINOGLYCOSIDE PHOSPHOTRANSFERASE DOMAIN-CONTAINING PROTEIN-RELATED"/>
    <property type="match status" value="1"/>
</dbReference>
<comment type="caution">
    <text evidence="3">The sequence shown here is derived from an EMBL/GenBank/DDBJ whole genome shotgun (WGS) entry which is preliminary data.</text>
</comment>
<reference evidence="3" key="1">
    <citation type="journal article" date="2020" name="mSystems">
        <title>Genome- and Community-Level Interaction Insights into Carbon Utilization and Element Cycling Functions of Hydrothermarchaeota in Hydrothermal Sediment.</title>
        <authorList>
            <person name="Zhou Z."/>
            <person name="Liu Y."/>
            <person name="Xu W."/>
            <person name="Pan J."/>
            <person name="Luo Z.H."/>
            <person name="Li M."/>
        </authorList>
    </citation>
    <scope>NUCLEOTIDE SEQUENCE [LARGE SCALE GENOMIC DNA]</scope>
    <source>
        <strain evidence="3">SpSt-897</strain>
    </source>
</reference>
<gene>
    <name evidence="3" type="ORF">ENW96_11120</name>
</gene>
<dbReference type="AlphaFoldDB" id="A0A7C3UYW3"/>
<name>A0A7C3UYW3_9BACT</name>
<dbReference type="SUPFAM" id="SSF56112">
    <property type="entry name" value="Protein kinase-like (PK-like)"/>
    <property type="match status" value="1"/>
</dbReference>
<sequence length="398" mass="45221">MDESFKPLRTATEAGTRSSPANAAQQFVFPGEILDIRAYGSGNVNDTFLVTVEVRKCSSPPKSPDLPGSRRFILQRLNLQVFRRPDLVMENLVIFTEHGRKRLSRKPLGSGRRWEIPQVLRTRDGRHHFIDAQGAFWRALSFIEDAQSIDILENAGQAQEVGYALGVFHELLSDLPAHRLADTLPGFHLTPLYLRHYNAVLARRRIPSSPEAAYCQKFVEKRRAFAGILEEAKAKGHLKLRPIHGDPKVNNVLLDPVTGQAVGMVDLDTVKQGLVHYDLGDCLRSGANPLGEETEEWQQVRFEPDLARALLQGYLAQAGGFLTPDDYSYIYDALHLLPFELGLRFFTDYLEGNVYFKSRHREHNLWRALVQFRLVESIEAQENTLRNLIGELRPKVFR</sequence>
<dbReference type="InterPro" id="IPR050249">
    <property type="entry name" value="Pseudomonas-type_ThrB"/>
</dbReference>
<keyword evidence="3" id="KW-0808">Transferase</keyword>
<feature type="region of interest" description="Disordered" evidence="1">
    <location>
        <begin position="1"/>
        <end position="21"/>
    </location>
</feature>
<dbReference type="InterPro" id="IPR011009">
    <property type="entry name" value="Kinase-like_dom_sf"/>
</dbReference>
<dbReference type="EMBL" id="DTMF01000270">
    <property type="protein sequence ID" value="HGF34916.1"/>
    <property type="molecule type" value="Genomic_DNA"/>
</dbReference>
<dbReference type="GO" id="GO:0016740">
    <property type="term" value="F:transferase activity"/>
    <property type="evidence" value="ECO:0007669"/>
    <property type="project" value="UniProtKB-KW"/>
</dbReference>
<evidence type="ECO:0000256" key="1">
    <source>
        <dbReference type="SAM" id="MobiDB-lite"/>
    </source>
</evidence>
<evidence type="ECO:0000313" key="3">
    <source>
        <dbReference type="EMBL" id="HGF34916.1"/>
    </source>
</evidence>
<proteinExistence type="predicted"/>
<organism evidence="3">
    <name type="scientific">Desulfobacca acetoxidans</name>
    <dbReference type="NCBI Taxonomy" id="60893"/>
    <lineage>
        <taxon>Bacteria</taxon>
        <taxon>Pseudomonadati</taxon>
        <taxon>Thermodesulfobacteriota</taxon>
        <taxon>Desulfobaccia</taxon>
        <taxon>Desulfobaccales</taxon>
        <taxon>Desulfobaccaceae</taxon>
        <taxon>Desulfobacca</taxon>
    </lineage>
</organism>
<dbReference type="InterPro" id="IPR002575">
    <property type="entry name" value="Aminoglycoside_PTrfase"/>
</dbReference>
<evidence type="ECO:0000259" key="2">
    <source>
        <dbReference type="Pfam" id="PF01636"/>
    </source>
</evidence>
<dbReference type="Pfam" id="PF01636">
    <property type="entry name" value="APH"/>
    <property type="match status" value="1"/>
</dbReference>
<accession>A0A7C3UYW3</accession>
<dbReference type="Gene3D" id="3.90.1200.10">
    <property type="match status" value="1"/>
</dbReference>
<dbReference type="PANTHER" id="PTHR21064:SF5">
    <property type="entry name" value="SLR1880 PROTEIN"/>
    <property type="match status" value="1"/>
</dbReference>